<gene>
    <name evidence="3" type="ORF">EBN03_32170</name>
</gene>
<keyword evidence="2" id="KW-1133">Transmembrane helix</keyword>
<evidence type="ECO:0000256" key="1">
    <source>
        <dbReference type="SAM" id="MobiDB-lite"/>
    </source>
</evidence>
<evidence type="ECO:0000313" key="3">
    <source>
        <dbReference type="EMBL" id="RMI28002.1"/>
    </source>
</evidence>
<feature type="region of interest" description="Disordered" evidence="1">
    <location>
        <begin position="24"/>
        <end position="52"/>
    </location>
</feature>
<feature type="compositionally biased region" description="Pro residues" evidence="1">
    <location>
        <begin position="39"/>
        <end position="48"/>
    </location>
</feature>
<dbReference type="AlphaFoldDB" id="A0A3M2KQV3"/>
<keyword evidence="2" id="KW-0472">Membrane</keyword>
<evidence type="ECO:0008006" key="5">
    <source>
        <dbReference type="Google" id="ProtNLM"/>
    </source>
</evidence>
<comment type="caution">
    <text evidence="3">The sequence shown here is derived from an EMBL/GenBank/DDBJ whole genome shotgun (WGS) entry which is preliminary data.</text>
</comment>
<keyword evidence="2" id="KW-0812">Transmembrane</keyword>
<dbReference type="EMBL" id="RFFH01000027">
    <property type="protein sequence ID" value="RMI28002.1"/>
    <property type="molecule type" value="Genomic_DNA"/>
</dbReference>
<feature type="compositionally biased region" description="Polar residues" evidence="1">
    <location>
        <begin position="24"/>
        <end position="34"/>
    </location>
</feature>
<dbReference type="Proteomes" id="UP000279275">
    <property type="component" value="Unassembled WGS sequence"/>
</dbReference>
<proteinExistence type="predicted"/>
<sequence>MTVGDDSGGVDWCAVWGADLPVPENNSPMPQTAISVEPQPVPPSPDPQPTFRQQPPIRQHFTRNKRLMLISSGVLLVLALLTVVGVVTRSDWDSRARVPAPGYGTCDKLGPLLPAKARGLQLDTSLFGDRGQQCVWSAKDPAVISTWLLTVSISVEADPPAAHTRFDLWRAALENPSWYDIRTAPLPNVGDQAVAGPIPNANYIFGAKAGEPMKRVDLHSYTQPGVATLVRARNAVIEVRWVGADYPPGTRADYRDHVPGTPLPLAQAESEAVALTEDIIQLLGD</sequence>
<evidence type="ECO:0000313" key="4">
    <source>
        <dbReference type="Proteomes" id="UP000279275"/>
    </source>
</evidence>
<protein>
    <recommendedName>
        <fullName evidence="5">DUF3558 domain-containing protein</fullName>
    </recommendedName>
</protein>
<organism evidence="3 4">
    <name type="scientific">Nocardia stercoris</name>
    <dbReference type="NCBI Taxonomy" id="2483361"/>
    <lineage>
        <taxon>Bacteria</taxon>
        <taxon>Bacillati</taxon>
        <taxon>Actinomycetota</taxon>
        <taxon>Actinomycetes</taxon>
        <taxon>Mycobacteriales</taxon>
        <taxon>Nocardiaceae</taxon>
        <taxon>Nocardia</taxon>
    </lineage>
</organism>
<evidence type="ECO:0000256" key="2">
    <source>
        <dbReference type="SAM" id="Phobius"/>
    </source>
</evidence>
<accession>A0A3M2KQV3</accession>
<reference evidence="3 4" key="1">
    <citation type="submission" date="2018-10" db="EMBL/GenBank/DDBJ databases">
        <title>Isolation from cow dung.</title>
        <authorList>
            <person name="Ling L."/>
        </authorList>
    </citation>
    <scope>NUCLEOTIDE SEQUENCE [LARGE SCALE GENOMIC DNA]</scope>
    <source>
        <strain evidence="3 4">NEAU-LL90</strain>
    </source>
</reference>
<feature type="transmembrane region" description="Helical" evidence="2">
    <location>
        <begin position="67"/>
        <end position="87"/>
    </location>
</feature>
<name>A0A3M2KQV3_9NOCA</name>
<keyword evidence="4" id="KW-1185">Reference proteome</keyword>